<reference evidence="1" key="1">
    <citation type="journal article" date="2019" name="bioRxiv">
        <title>The Genome of the Zebra Mussel, Dreissena polymorpha: A Resource for Invasive Species Research.</title>
        <authorList>
            <person name="McCartney M.A."/>
            <person name="Auch B."/>
            <person name="Kono T."/>
            <person name="Mallez S."/>
            <person name="Zhang Y."/>
            <person name="Obille A."/>
            <person name="Becker A."/>
            <person name="Abrahante J.E."/>
            <person name="Garbe J."/>
            <person name="Badalamenti J.P."/>
            <person name="Herman A."/>
            <person name="Mangelson H."/>
            <person name="Liachko I."/>
            <person name="Sullivan S."/>
            <person name="Sone E.D."/>
            <person name="Koren S."/>
            <person name="Silverstein K.A.T."/>
            <person name="Beckman K.B."/>
            <person name="Gohl D.M."/>
        </authorList>
    </citation>
    <scope>NUCLEOTIDE SEQUENCE</scope>
    <source>
        <strain evidence="1">Duluth1</strain>
        <tissue evidence="1">Whole animal</tissue>
    </source>
</reference>
<evidence type="ECO:0000313" key="2">
    <source>
        <dbReference type="Proteomes" id="UP000828390"/>
    </source>
</evidence>
<gene>
    <name evidence="1" type="ORF">DPMN_070213</name>
</gene>
<name>A0A9D4BUY6_DREPO</name>
<keyword evidence="2" id="KW-1185">Reference proteome</keyword>
<proteinExistence type="predicted"/>
<sequence length="122" mass="13808">MALLPSELRELVDALSAWTQTVESNLDLCCASSDVVTVKRIPPEEYIVVQPELEMLAVKRFQILERKRQTDNYDNDDAASYLSVRGISGVLDDNPDDDNVEDDAYKRFLLEISNGIINRISM</sequence>
<dbReference type="Proteomes" id="UP000828390">
    <property type="component" value="Unassembled WGS sequence"/>
</dbReference>
<comment type="caution">
    <text evidence="1">The sequence shown here is derived from an EMBL/GenBank/DDBJ whole genome shotgun (WGS) entry which is preliminary data.</text>
</comment>
<evidence type="ECO:0000313" key="1">
    <source>
        <dbReference type="EMBL" id="KAH3710720.1"/>
    </source>
</evidence>
<dbReference type="AlphaFoldDB" id="A0A9D4BUY6"/>
<reference evidence="1" key="2">
    <citation type="submission" date="2020-11" db="EMBL/GenBank/DDBJ databases">
        <authorList>
            <person name="McCartney M.A."/>
            <person name="Auch B."/>
            <person name="Kono T."/>
            <person name="Mallez S."/>
            <person name="Becker A."/>
            <person name="Gohl D.M."/>
            <person name="Silverstein K.A.T."/>
            <person name="Koren S."/>
            <person name="Bechman K.B."/>
            <person name="Herman A."/>
            <person name="Abrahante J.E."/>
            <person name="Garbe J."/>
        </authorList>
    </citation>
    <scope>NUCLEOTIDE SEQUENCE</scope>
    <source>
        <strain evidence="1">Duluth1</strain>
        <tissue evidence="1">Whole animal</tissue>
    </source>
</reference>
<organism evidence="1 2">
    <name type="scientific">Dreissena polymorpha</name>
    <name type="common">Zebra mussel</name>
    <name type="synonym">Mytilus polymorpha</name>
    <dbReference type="NCBI Taxonomy" id="45954"/>
    <lineage>
        <taxon>Eukaryota</taxon>
        <taxon>Metazoa</taxon>
        <taxon>Spiralia</taxon>
        <taxon>Lophotrochozoa</taxon>
        <taxon>Mollusca</taxon>
        <taxon>Bivalvia</taxon>
        <taxon>Autobranchia</taxon>
        <taxon>Heteroconchia</taxon>
        <taxon>Euheterodonta</taxon>
        <taxon>Imparidentia</taxon>
        <taxon>Neoheterodontei</taxon>
        <taxon>Myida</taxon>
        <taxon>Dreissenoidea</taxon>
        <taxon>Dreissenidae</taxon>
        <taxon>Dreissena</taxon>
    </lineage>
</organism>
<protein>
    <submittedName>
        <fullName evidence="1">Uncharacterized protein</fullName>
    </submittedName>
</protein>
<dbReference type="EMBL" id="JAIWYP010000014">
    <property type="protein sequence ID" value="KAH3710720.1"/>
    <property type="molecule type" value="Genomic_DNA"/>
</dbReference>
<accession>A0A9D4BUY6</accession>